<keyword evidence="2" id="KW-1185">Reference proteome</keyword>
<organism evidence="1 2">
    <name type="scientific">Dallia pectoralis</name>
    <name type="common">Alaska blackfish</name>
    <dbReference type="NCBI Taxonomy" id="75939"/>
    <lineage>
        <taxon>Eukaryota</taxon>
        <taxon>Metazoa</taxon>
        <taxon>Chordata</taxon>
        <taxon>Craniata</taxon>
        <taxon>Vertebrata</taxon>
        <taxon>Euteleostomi</taxon>
        <taxon>Actinopterygii</taxon>
        <taxon>Neopterygii</taxon>
        <taxon>Teleostei</taxon>
        <taxon>Protacanthopterygii</taxon>
        <taxon>Esociformes</taxon>
        <taxon>Umbridae</taxon>
        <taxon>Dallia</taxon>
    </lineage>
</organism>
<reference evidence="1" key="1">
    <citation type="submission" date="2021-05" db="EMBL/GenBank/DDBJ databases">
        <authorList>
            <person name="Pan Q."/>
            <person name="Jouanno E."/>
            <person name="Zahm M."/>
            <person name="Klopp C."/>
            <person name="Cabau C."/>
            <person name="Louis A."/>
            <person name="Berthelot C."/>
            <person name="Parey E."/>
            <person name="Roest Crollius H."/>
            <person name="Montfort J."/>
            <person name="Robinson-Rechavi M."/>
            <person name="Bouchez O."/>
            <person name="Lampietro C."/>
            <person name="Lopez Roques C."/>
            <person name="Donnadieu C."/>
            <person name="Postlethwait J."/>
            <person name="Bobe J."/>
            <person name="Dillon D."/>
            <person name="Chandos A."/>
            <person name="von Hippel F."/>
            <person name="Guiguen Y."/>
        </authorList>
    </citation>
    <scope>NUCLEOTIDE SEQUENCE</scope>
    <source>
        <strain evidence="1">YG-Jan2019</strain>
    </source>
</reference>
<proteinExistence type="predicted"/>
<comment type="caution">
    <text evidence="1">The sequence shown here is derived from an EMBL/GenBank/DDBJ whole genome shotgun (WGS) entry which is preliminary data.</text>
</comment>
<gene>
    <name evidence="1" type="ORF">DPEC_G00029730</name>
</gene>
<evidence type="ECO:0000313" key="1">
    <source>
        <dbReference type="EMBL" id="KAJ8015783.1"/>
    </source>
</evidence>
<protein>
    <submittedName>
        <fullName evidence="1">Uncharacterized protein</fullName>
    </submittedName>
</protein>
<accession>A0ACC2HIW0</accession>
<evidence type="ECO:0000313" key="2">
    <source>
        <dbReference type="Proteomes" id="UP001157502"/>
    </source>
</evidence>
<dbReference type="Proteomes" id="UP001157502">
    <property type="component" value="Chromosome 2"/>
</dbReference>
<name>A0ACC2HIW0_DALPE</name>
<sequence>MYVPVTLSIGNQVREIEGLVDSGAAGSFVDIGLAEELGVELIPIEPPLQVNALNGEPMGSGYITHRTEGIQLKVGAIHSETMSLFVITAPHEPLVLGHPWLVQHDPVISWKSGNIVSWSQSCQNECLCLPCRTTTVEDAECTNSPTIPPYYRGFAQVFSKERATTLPPHRSWDCAIDLLSGVTPPRGRIYPLSQPERESMSLYIDEALQQGAIRPSTSPAASSFFFVKKKDGGLRPCIDYRGLNDITVKNRYPLPLIPAALEQVGQASIYSKLDLRSAYNLVRIREGDEWKTAFITHRGHYEYCVMPYGLTNAPAVFQAFMNDIFRDMIDRFVIVYIDDILIFSNSLVEHVCHVKQVLERLQKHQLYVKLEKSEFHVSTISFLGAVLTPEGVKLDDTKILAVRNWPQPKTVKELQRFLGFANYYRRFVRNFSTTAAPLSAMTSQTGRNLTWTDAARRAFHDLQHRFTSVPILGQPDATLPFEVEVDASEVGVGAVLSQRQGNPPKLRPCAFFSRKLSPAEQNYDVGNRELLAVKLALEEWRHWLEGATHPFLVRTDHRNLEYLQGAKRLNSRQARWSLFFNRFRFTMSYIPGSKNGKADALSRQFERSEKRETTETILPAACRAGPVRWTIDDAIQEHLRTEPAPPETPVAKVFVPATMRPQLLEWCHTSLGSGHPGITRTTKLIGRKYWWSSLAEDVRDFVISCPVCAQSKTPRNLPEGKLLPLPTPNRPWSHIALDFITDLPESEGNTVILVVVDRFSKMCRLVSMNALPNATQLAETMFHHVFRQFGIPEDIVSDRGPQFISRVWKAFCERLGVSVSLTSGYHPQSNGQTERLNQDIGKYLRQQCTKQPHEWSRYLPWVEYAQNSLIHSSLHLTPFQCVLGYQPPLFPWDMEPGMVPAVDEWFRRSARVWESAHQHLENATQQQKTYADRRRRPTPLYHLGQRVWLSTRDLRLRRTCKKLKPSDSCP</sequence>
<dbReference type="EMBL" id="CM055729">
    <property type="protein sequence ID" value="KAJ8015783.1"/>
    <property type="molecule type" value="Genomic_DNA"/>
</dbReference>